<dbReference type="EMBL" id="CP038141">
    <property type="protein sequence ID" value="QDH16184.1"/>
    <property type="molecule type" value="Genomic_DNA"/>
</dbReference>
<evidence type="ECO:0000256" key="1">
    <source>
        <dbReference type="ARBA" id="ARBA00022679"/>
    </source>
</evidence>
<evidence type="ECO:0000256" key="3">
    <source>
        <dbReference type="ARBA" id="ARBA00022985"/>
    </source>
</evidence>
<dbReference type="GO" id="GO:0008690">
    <property type="term" value="F:3-deoxy-manno-octulosonate cytidylyltransferase activity"/>
    <property type="evidence" value="ECO:0007669"/>
    <property type="project" value="UniProtKB-EC"/>
</dbReference>
<protein>
    <submittedName>
        <fullName evidence="4">3-deoxy-manno-octulosonate cytidylyltransferase</fullName>
        <ecNumber evidence="4">2.7.7.38</ecNumber>
    </submittedName>
</protein>
<dbReference type="Proteomes" id="UP000316313">
    <property type="component" value="Chromosome"/>
</dbReference>
<dbReference type="GO" id="GO:0009103">
    <property type="term" value="P:lipopolysaccharide biosynthetic process"/>
    <property type="evidence" value="ECO:0007669"/>
    <property type="project" value="UniProtKB-KW"/>
</dbReference>
<dbReference type="Pfam" id="PF02348">
    <property type="entry name" value="CTP_transf_3"/>
    <property type="match status" value="1"/>
</dbReference>
<keyword evidence="1 4" id="KW-0808">Transferase</keyword>
<dbReference type="InterPro" id="IPR029044">
    <property type="entry name" value="Nucleotide-diphossugar_trans"/>
</dbReference>
<evidence type="ECO:0000313" key="4">
    <source>
        <dbReference type="EMBL" id="QDH16184.1"/>
    </source>
</evidence>
<dbReference type="InterPro" id="IPR003329">
    <property type="entry name" value="Cytidylyl_trans"/>
</dbReference>
<gene>
    <name evidence="4" type="ORF">E3D00_00315</name>
</gene>
<dbReference type="EC" id="2.7.7.38" evidence="4"/>
<dbReference type="InterPro" id="IPR004528">
    <property type="entry name" value="KdsB"/>
</dbReference>
<accession>A0A4Y6UGQ1</accession>
<dbReference type="PANTHER" id="PTHR42866:SF2">
    <property type="entry name" value="3-DEOXY-MANNO-OCTULOSONATE CYTIDYLYLTRANSFERASE, MITOCHONDRIAL"/>
    <property type="match status" value="1"/>
</dbReference>
<dbReference type="KEGG" id="ssam:E3D00_00315"/>
<proteinExistence type="predicted"/>
<dbReference type="OrthoDB" id="9815559at2"/>
<reference evidence="4 5" key="1">
    <citation type="submission" date="2019-03" db="EMBL/GenBank/DDBJ databases">
        <title>The complete genome sequence of Swingsia samuiensis NBRC107927(T).</title>
        <authorList>
            <person name="Chua K.-O."/>
            <person name="Chan K.-G."/>
            <person name="See-Too W.-S."/>
        </authorList>
    </citation>
    <scope>NUCLEOTIDE SEQUENCE [LARGE SCALE GENOMIC DNA]</scope>
    <source>
        <strain evidence="4 5">AH83</strain>
    </source>
</reference>
<dbReference type="RefSeq" id="WP_141458894.1">
    <property type="nucleotide sequence ID" value="NZ_CP038141.1"/>
</dbReference>
<keyword evidence="5" id="KW-1185">Reference proteome</keyword>
<dbReference type="PANTHER" id="PTHR42866">
    <property type="entry name" value="3-DEOXY-MANNO-OCTULOSONATE CYTIDYLYLTRANSFERASE"/>
    <property type="match status" value="1"/>
</dbReference>
<dbReference type="NCBIfam" id="NF003948">
    <property type="entry name" value="PRK05450.1-1"/>
    <property type="match status" value="1"/>
</dbReference>
<sequence length="244" mass="26786">MQPIIIIPSRLASTRLPRKPLAHIGSLPMIAHVVKRAQQANIGKVVVAAGDQEILDAIEGMDGVLGVLTESSLPSGSDRVYDALQKFDPLEKYDVVINLQGDLPLIKPDDLRSALKPLEDQNVDIGTLVAPIKDEHEKSAPQVVKVACDFGEKSVTRALYFSRSLIPWGEGTHWHHVGVYAWRRAALKKFISLPPSGLEKRESLEQLRALEAGMSIGCAQIEHAPLGVDTPEDLERVRGMIECR</sequence>
<name>A0A4Y6UGQ1_9PROT</name>
<dbReference type="AlphaFoldDB" id="A0A4Y6UGQ1"/>
<dbReference type="SUPFAM" id="SSF53448">
    <property type="entry name" value="Nucleotide-diphospho-sugar transferases"/>
    <property type="match status" value="1"/>
</dbReference>
<keyword evidence="3" id="KW-0448">Lipopolysaccharide biosynthesis</keyword>
<keyword evidence="2 4" id="KW-0548">Nucleotidyltransferase</keyword>
<dbReference type="CDD" id="cd02517">
    <property type="entry name" value="CMP-KDO-Synthetase"/>
    <property type="match status" value="1"/>
</dbReference>
<organism evidence="4 5">
    <name type="scientific">Swingsia samuiensis</name>
    <dbReference type="NCBI Taxonomy" id="1293412"/>
    <lineage>
        <taxon>Bacteria</taxon>
        <taxon>Pseudomonadati</taxon>
        <taxon>Pseudomonadota</taxon>
        <taxon>Alphaproteobacteria</taxon>
        <taxon>Acetobacterales</taxon>
        <taxon>Acetobacteraceae</taxon>
        <taxon>Swingsia</taxon>
    </lineage>
</organism>
<dbReference type="GO" id="GO:0005829">
    <property type="term" value="C:cytosol"/>
    <property type="evidence" value="ECO:0007669"/>
    <property type="project" value="TreeGrafter"/>
</dbReference>
<evidence type="ECO:0000256" key="2">
    <source>
        <dbReference type="ARBA" id="ARBA00022695"/>
    </source>
</evidence>
<dbReference type="NCBIfam" id="NF003952">
    <property type="entry name" value="PRK05450.1-5"/>
    <property type="match status" value="1"/>
</dbReference>
<evidence type="ECO:0000313" key="5">
    <source>
        <dbReference type="Proteomes" id="UP000316313"/>
    </source>
</evidence>
<dbReference type="Gene3D" id="3.90.550.10">
    <property type="entry name" value="Spore Coat Polysaccharide Biosynthesis Protein SpsA, Chain A"/>
    <property type="match status" value="1"/>
</dbReference>
<dbReference type="NCBIfam" id="TIGR00466">
    <property type="entry name" value="kdsB"/>
    <property type="match status" value="1"/>
</dbReference>